<evidence type="ECO:0000256" key="2">
    <source>
        <dbReference type="ARBA" id="ARBA00023002"/>
    </source>
</evidence>
<dbReference type="GO" id="GO:0003842">
    <property type="term" value="F:L-glutamate gamma-semialdehyde dehydrogenase activity"/>
    <property type="evidence" value="ECO:0007669"/>
    <property type="project" value="UniProtKB-UniRule"/>
</dbReference>
<keyword evidence="5" id="KW-0805">Transcription regulation</keyword>
<reference evidence="12" key="1">
    <citation type="submission" date="2015-09" db="EMBL/GenBank/DDBJ databases">
        <authorList>
            <person name="Shao Z."/>
            <person name="Wang L."/>
        </authorList>
    </citation>
    <scope>NUCLEOTIDE SEQUENCE [LARGE SCALE GENOMIC DNA]</scope>
    <source>
        <strain evidence="12">F13-1</strain>
    </source>
</reference>
<dbReference type="InterPro" id="IPR002872">
    <property type="entry name" value="Proline_DH_dom"/>
</dbReference>
<evidence type="ECO:0000259" key="7">
    <source>
        <dbReference type="Pfam" id="PF00171"/>
    </source>
</evidence>
<evidence type="ECO:0000259" key="10">
    <source>
        <dbReference type="Pfam" id="PF18327"/>
    </source>
</evidence>
<dbReference type="InterPro" id="IPR015590">
    <property type="entry name" value="Aldehyde_DH_dom"/>
</dbReference>
<feature type="active site" evidence="6">
    <location>
        <position position="815"/>
    </location>
</feature>
<sequence length="1204" mass="129174">MKDHALSLAACREQVRSHYLADEAGVVKALAANAQVSADVRARMSARAAELVRQVRASSTPTMMEKFLAQYGLTTKEGVALMCLAEALLRVPDKSTIDELIEDKISSGNWGEHRGRSSSSLINSSTWALLVTGKLLSPVDRQGLATTLRAMIKRLGEPVVRTAVGQAMKEMGRQFVLGRNIEEALKRAKKYEERGYTYSYDMLGEAARTDADALRYHKAYSAAIAALAPHCRHPDIRQNPGISVKLSALHARYEFGQKARVMNELVPRTLELAKQAKAANMGFNIDAEEADRLDLSLDVIEAVLSDPALADWDGFGIVVQAFGKRAAHVLDWLYALADKLDRRIMVRLVKGAYWDAEIKRAQVMGLADFPVFTRKVNSDLSYIACAKKLLGMTDRIYPQFATHNAHSVSAILELAQGRDCFEFQRLHGMGESLHDAVLTKQGTRCRIYAPVGAHQDLLAYLVRRLLENGANSSFVNQIVDTRIQPEDIARDPFDAVAAMGDQVSSKTIARPADLYGAKRRNARGWDITNPVEVAEIDAARAPYQHHRWSGGPVIAGPVSSTLTEEVRNPAVPSDLVGQVVQASAEDIDTAIAAARTGFELWSALPVAERCARIRRVADLFEEHAAELFALATREAGKTLLDGVAEIREAVDFARYYPNEAERNQDVGTGRGVIACISPWNFPLAIFAGQVLAGLAAGNAVIAKPAGQTALIATRAVELMHEAGIPREAIQLLPGSGSTVGAALTSDPRIDGVCFTGSTATAQRINKVMAESMAPDAPLVAETGGLNAMIVDSTALPEQVVRDVLASSFQSAGQRCSALRMLYVQKDIADHLLEMLFGAMDELRLGNPWQLDTDVGPVIDENAKRGIEAHCEKFARRGRVLKQLPVPAEGLFVAPTVIKLEGIHELEEEIFGPVLHVATFEAHELDQVVDQINAQGFGLTFGLHTRVDKRVERITGRIKVGNIYVNRNQIGAIVGSQPFGGEGLSGTGPKAGGPQYVRRFMKVDTGAGVPAAAAAVTAAQVQEAIGRLDGKDWARAQHRAERLAPIFGTVPAALDATAEEMPGPTGELNRLRCFARGTLLCLGPDLASAMAQAGTALSQGNAVVVVAPGASAALAGAGAAGIPAIGLDGLLQPAALESLSGFEAVASHADIATLRQYRLALARRDGALLPLITEQALPERFVIERHLCVDTTAAGGNASLIAASE</sequence>
<dbReference type="AlphaFoldDB" id="A0A291HNS2"/>
<dbReference type="Pfam" id="PF01619">
    <property type="entry name" value="Pro_dh"/>
    <property type="match status" value="1"/>
</dbReference>
<dbReference type="Gene3D" id="1.20.5.460">
    <property type="entry name" value="Single helix bin"/>
    <property type="match status" value="1"/>
</dbReference>
<evidence type="ECO:0000256" key="5">
    <source>
        <dbReference type="PIRNR" id="PIRNR000197"/>
    </source>
</evidence>
<dbReference type="InterPro" id="IPR024089">
    <property type="entry name" value="PRODH_PutA_dom_I/II"/>
</dbReference>
<dbReference type="FunFam" id="1.20.5.460:FF:000001">
    <property type="entry name" value="Bifunctional protein PutA"/>
    <property type="match status" value="1"/>
</dbReference>
<feature type="domain" description="Proline utilization A proline dehydrogenase N-terminal" evidence="10">
    <location>
        <begin position="12"/>
        <end position="56"/>
    </location>
</feature>
<accession>A0A291HNS2</accession>
<dbReference type="InterPro" id="IPR024082">
    <property type="entry name" value="PRODH_PutA_dom_II"/>
</dbReference>
<evidence type="ECO:0000256" key="3">
    <source>
        <dbReference type="ARBA" id="ARBA00023027"/>
    </source>
</evidence>
<dbReference type="PANTHER" id="PTHR42862">
    <property type="entry name" value="DELTA-1-PYRROLINE-5-CARBOXYLATE DEHYDROGENASE 1, ISOFORM A-RELATED"/>
    <property type="match status" value="1"/>
</dbReference>
<dbReference type="PROSITE" id="PS00070">
    <property type="entry name" value="ALDEHYDE_DEHYDR_CYS"/>
    <property type="match status" value="1"/>
</dbReference>
<dbReference type="GO" id="GO:0004657">
    <property type="term" value="F:proline dehydrogenase activity"/>
    <property type="evidence" value="ECO:0007669"/>
    <property type="project" value="UniProtKB-UniRule"/>
</dbReference>
<dbReference type="InterPro" id="IPR029041">
    <property type="entry name" value="FAD-linked_oxidoreductase-like"/>
</dbReference>
<dbReference type="SUPFAM" id="SSF81935">
    <property type="entry name" value="N-terminal domain of bifunctional PutA protein"/>
    <property type="match status" value="1"/>
</dbReference>
<dbReference type="GO" id="GO:0009898">
    <property type="term" value="C:cytoplasmic side of plasma membrane"/>
    <property type="evidence" value="ECO:0007669"/>
    <property type="project" value="TreeGrafter"/>
</dbReference>
<dbReference type="RefSeq" id="WP_096779041.1">
    <property type="nucleotide sequence ID" value="NZ_CP012621.1"/>
</dbReference>
<keyword evidence="5" id="KW-0238">DNA-binding</keyword>
<dbReference type="InterPro" id="IPR016162">
    <property type="entry name" value="Ald_DH_N"/>
</dbReference>
<keyword evidence="2 5" id="KW-0560">Oxidoreductase</keyword>
<dbReference type="Gene3D" id="3.20.20.220">
    <property type="match status" value="1"/>
</dbReference>
<dbReference type="InterPro" id="IPR016161">
    <property type="entry name" value="Ald_DH/histidinol_DH"/>
</dbReference>
<dbReference type="Gene3D" id="3.40.309.10">
    <property type="entry name" value="Aldehyde Dehydrogenase, Chain A, domain 2"/>
    <property type="match status" value="1"/>
</dbReference>
<keyword evidence="5" id="KW-0285">Flavoprotein</keyword>
<protein>
    <recommendedName>
        <fullName evidence="5">Bifunctional protein PutA</fullName>
    </recommendedName>
    <domain>
        <recommendedName>
            <fullName evidence="5">Proline dehydrogenase</fullName>
            <ecNumber evidence="5">1.5.5.2</ecNumber>
        </recommendedName>
        <alternativeName>
            <fullName evidence="5">Proline oxidase</fullName>
        </alternativeName>
    </domain>
    <domain>
        <recommendedName>
            <fullName evidence="5">Delta-1-pyrroline-5-carboxylate dehydrogenase</fullName>
            <shortName evidence="5">P5C dehydrogenase</shortName>
            <ecNumber evidence="5">1.2.1.88</ecNumber>
        </recommendedName>
        <alternativeName>
            <fullName evidence="5">L-glutamate gamma-semialdehyde dehydrogenase</fullName>
        </alternativeName>
    </domain>
</protein>
<evidence type="ECO:0000259" key="8">
    <source>
        <dbReference type="Pfam" id="PF01619"/>
    </source>
</evidence>
<name>A0A291HNS2_9GAMM</name>
<dbReference type="InterPro" id="IPR025703">
    <property type="entry name" value="Bifunct_PutA"/>
</dbReference>
<dbReference type="Pfam" id="PF14850">
    <property type="entry name" value="Pro_dh-DNA_bdg"/>
    <property type="match status" value="1"/>
</dbReference>
<dbReference type="SUPFAM" id="SSF53720">
    <property type="entry name" value="ALDH-like"/>
    <property type="match status" value="1"/>
</dbReference>
<dbReference type="Gene3D" id="3.40.605.10">
    <property type="entry name" value="Aldehyde Dehydrogenase, Chain A, domain 1"/>
    <property type="match status" value="1"/>
</dbReference>
<comment type="pathway">
    <text evidence="5">Amino-acid degradation; L-proline degradation into L-glutamate; L-glutamate from L-proline: step 1/2.</text>
</comment>
<gene>
    <name evidence="11" type="ORF">AN401_07925</name>
</gene>
<dbReference type="NCBIfam" id="NF008869">
    <property type="entry name" value="PRK11904.1"/>
    <property type="match status" value="1"/>
</dbReference>
<dbReference type="Pfam" id="PF18327">
    <property type="entry name" value="PRODH"/>
    <property type="match status" value="1"/>
</dbReference>
<feature type="domain" description="Proline dehydrogenase PutA" evidence="9">
    <location>
        <begin position="63"/>
        <end position="175"/>
    </location>
</feature>
<dbReference type="EMBL" id="CP012621">
    <property type="protein sequence ID" value="ATG73795.1"/>
    <property type="molecule type" value="Genomic_DNA"/>
</dbReference>
<feature type="domain" description="Aldehyde dehydrogenase" evidence="7">
    <location>
        <begin position="563"/>
        <end position="1003"/>
    </location>
</feature>
<dbReference type="InterPro" id="IPR005933">
    <property type="entry name" value="PutA_C"/>
</dbReference>
<keyword evidence="5" id="KW-0274">FAD</keyword>
<evidence type="ECO:0000256" key="4">
    <source>
        <dbReference type="ARBA" id="ARBA00048142"/>
    </source>
</evidence>
<dbReference type="InterPro" id="IPR041349">
    <property type="entry name" value="PRODH"/>
</dbReference>
<comment type="pathway">
    <text evidence="1 5">Amino-acid degradation; L-proline degradation into L-glutamate; L-glutamate from L-proline: step 2/2.</text>
</comment>
<evidence type="ECO:0000313" key="11">
    <source>
        <dbReference type="EMBL" id="ATG73795.1"/>
    </source>
</evidence>
<comment type="cofactor">
    <cofactor evidence="5">
        <name>FAD</name>
        <dbReference type="ChEBI" id="CHEBI:57692"/>
    </cofactor>
</comment>
<dbReference type="EC" id="1.5.5.2" evidence="5"/>
<dbReference type="GO" id="GO:0003677">
    <property type="term" value="F:DNA binding"/>
    <property type="evidence" value="ECO:0007669"/>
    <property type="project" value="UniProtKB-KW"/>
</dbReference>
<keyword evidence="5" id="KW-0642">Proline metabolism</keyword>
<comment type="function">
    <text evidence="5">Oxidizes proline to glutamate for use as a carbon and nitrogen source.</text>
</comment>
<keyword evidence="5" id="KW-0678">Repressor</keyword>
<evidence type="ECO:0000313" key="12">
    <source>
        <dbReference type="Proteomes" id="UP000217763"/>
    </source>
</evidence>
<dbReference type="Pfam" id="PF00171">
    <property type="entry name" value="Aldedh"/>
    <property type="match status" value="1"/>
</dbReference>
<dbReference type="CDD" id="cd07125">
    <property type="entry name" value="ALDH_PutA-P5CDH"/>
    <property type="match status" value="1"/>
</dbReference>
<keyword evidence="3 5" id="KW-0520">NAD</keyword>
<evidence type="ECO:0000256" key="1">
    <source>
        <dbReference type="ARBA" id="ARBA00004786"/>
    </source>
</evidence>
<comment type="catalytic activity">
    <reaction evidence="5">
        <text>L-proline + a quinone = (S)-1-pyrroline-5-carboxylate + a quinol + H(+)</text>
        <dbReference type="Rhea" id="RHEA:23784"/>
        <dbReference type="ChEBI" id="CHEBI:15378"/>
        <dbReference type="ChEBI" id="CHEBI:17388"/>
        <dbReference type="ChEBI" id="CHEBI:24646"/>
        <dbReference type="ChEBI" id="CHEBI:60039"/>
        <dbReference type="ChEBI" id="CHEBI:132124"/>
        <dbReference type="EC" id="1.5.5.2"/>
    </reaction>
</comment>
<comment type="similarity">
    <text evidence="5">In the N-terminal section; belongs to the proline dehydrogenase family.</text>
</comment>
<evidence type="ECO:0000256" key="6">
    <source>
        <dbReference type="PIRSR" id="PIRSR000197-1"/>
    </source>
</evidence>
<comment type="catalytic activity">
    <reaction evidence="4 5">
        <text>L-glutamate 5-semialdehyde + NAD(+) + H2O = L-glutamate + NADH + 2 H(+)</text>
        <dbReference type="Rhea" id="RHEA:30235"/>
        <dbReference type="ChEBI" id="CHEBI:15377"/>
        <dbReference type="ChEBI" id="CHEBI:15378"/>
        <dbReference type="ChEBI" id="CHEBI:29985"/>
        <dbReference type="ChEBI" id="CHEBI:57540"/>
        <dbReference type="ChEBI" id="CHEBI:57945"/>
        <dbReference type="ChEBI" id="CHEBI:58066"/>
        <dbReference type="EC" id="1.2.1.88"/>
    </reaction>
</comment>
<dbReference type="InterPro" id="IPR016160">
    <property type="entry name" value="Ald_DH_CS_CYS"/>
</dbReference>
<dbReference type="PIRSF" id="PIRSF000197">
    <property type="entry name" value="Bifunct_PutA"/>
    <property type="match status" value="1"/>
</dbReference>
<dbReference type="FunFam" id="3.40.309.10:FF:000005">
    <property type="entry name" value="1-pyrroline-5-carboxylate dehydrogenase 1"/>
    <property type="match status" value="1"/>
</dbReference>
<organism evidence="11 12">
    <name type="scientific">Zobellella denitrificans</name>
    <dbReference type="NCBI Taxonomy" id="347534"/>
    <lineage>
        <taxon>Bacteria</taxon>
        <taxon>Pseudomonadati</taxon>
        <taxon>Pseudomonadota</taxon>
        <taxon>Gammaproteobacteria</taxon>
        <taxon>Aeromonadales</taxon>
        <taxon>Aeromonadaceae</taxon>
        <taxon>Zobellella</taxon>
    </lineage>
</organism>
<dbReference type="GO" id="GO:0003700">
    <property type="term" value="F:DNA-binding transcription factor activity"/>
    <property type="evidence" value="ECO:0007669"/>
    <property type="project" value="InterPro"/>
</dbReference>
<dbReference type="KEGG" id="zdf:AN401_07925"/>
<dbReference type="UniPathway" id="UPA00261">
    <property type="reaction ID" value="UER00373"/>
</dbReference>
<keyword evidence="12" id="KW-1185">Reference proteome</keyword>
<proteinExistence type="inferred from homology"/>
<feature type="domain" description="Proline dehydrogenase" evidence="8">
    <location>
        <begin position="184"/>
        <end position="477"/>
    </location>
</feature>
<dbReference type="NCBIfam" id="TIGR01238">
    <property type="entry name" value="D1pyr5carbox3"/>
    <property type="match status" value="1"/>
</dbReference>
<dbReference type="PANTHER" id="PTHR42862:SF1">
    <property type="entry name" value="DELTA-1-PYRROLINE-5-CARBOXYLATE DEHYDROGENASE 2, ISOFORM A-RELATED"/>
    <property type="match status" value="1"/>
</dbReference>
<dbReference type="GO" id="GO:0010133">
    <property type="term" value="P:L-proline catabolic process to L-glutamate"/>
    <property type="evidence" value="ECO:0007669"/>
    <property type="project" value="UniProtKB-UniRule"/>
</dbReference>
<comment type="similarity">
    <text evidence="5">In the C-terminal section; belongs to the aldehyde dehydrogenase family.</text>
</comment>
<feature type="active site" evidence="6">
    <location>
        <position position="781"/>
    </location>
</feature>
<evidence type="ECO:0000259" key="9">
    <source>
        <dbReference type="Pfam" id="PF14850"/>
    </source>
</evidence>
<dbReference type="EC" id="1.2.1.88" evidence="5"/>
<keyword evidence="5" id="KW-0804">Transcription</keyword>
<dbReference type="InterPro" id="IPR016163">
    <property type="entry name" value="Ald_DH_C"/>
</dbReference>
<dbReference type="Proteomes" id="UP000217763">
    <property type="component" value="Chromosome"/>
</dbReference>
<dbReference type="SUPFAM" id="SSF51730">
    <property type="entry name" value="FAD-linked oxidoreductase"/>
    <property type="match status" value="1"/>
</dbReference>
<dbReference type="InterPro" id="IPR050485">
    <property type="entry name" value="Proline_metab_enzyme"/>
</dbReference>